<gene>
    <name evidence="2" type="ORF">H6P81_019008</name>
</gene>
<sequence>MTDSSGLRRPPAGSGGFGGLRRPPVGSAGLGWDSSGTWAGLEWDSGGTQVGLRGLLVGLQAGLGRTPGGLGGLGWNGVAQADPAGLRTRADSGKAIVESSINMKRLIDIIQAHDEKISVVQSQLAKIVDVLKQKDTNNMEEALVQEYMVGVDWNFCTAFAILANNHGGG</sequence>
<protein>
    <submittedName>
        <fullName evidence="2">Uncharacterized protein</fullName>
    </submittedName>
</protein>
<name>A0AAV7E4P1_ARIFI</name>
<dbReference type="EMBL" id="JAINDJ010000007">
    <property type="protein sequence ID" value="KAG9443154.1"/>
    <property type="molecule type" value="Genomic_DNA"/>
</dbReference>
<keyword evidence="3" id="KW-1185">Reference proteome</keyword>
<dbReference type="AlphaFoldDB" id="A0AAV7E4P1"/>
<evidence type="ECO:0000256" key="1">
    <source>
        <dbReference type="SAM" id="MobiDB-lite"/>
    </source>
</evidence>
<evidence type="ECO:0000313" key="2">
    <source>
        <dbReference type="EMBL" id="KAG9443154.1"/>
    </source>
</evidence>
<comment type="caution">
    <text evidence="2">The sequence shown here is derived from an EMBL/GenBank/DDBJ whole genome shotgun (WGS) entry which is preliminary data.</text>
</comment>
<feature type="region of interest" description="Disordered" evidence="1">
    <location>
        <begin position="1"/>
        <end position="22"/>
    </location>
</feature>
<dbReference type="Proteomes" id="UP000825729">
    <property type="component" value="Unassembled WGS sequence"/>
</dbReference>
<accession>A0AAV7E4P1</accession>
<reference evidence="2 3" key="1">
    <citation type="submission" date="2021-07" db="EMBL/GenBank/DDBJ databases">
        <title>The Aristolochia fimbriata genome: insights into angiosperm evolution, floral development and chemical biosynthesis.</title>
        <authorList>
            <person name="Jiao Y."/>
        </authorList>
    </citation>
    <scope>NUCLEOTIDE SEQUENCE [LARGE SCALE GENOMIC DNA]</scope>
    <source>
        <strain evidence="2">IBCAS-2021</strain>
        <tissue evidence="2">Leaf</tissue>
    </source>
</reference>
<evidence type="ECO:0000313" key="3">
    <source>
        <dbReference type="Proteomes" id="UP000825729"/>
    </source>
</evidence>
<proteinExistence type="predicted"/>
<organism evidence="2 3">
    <name type="scientific">Aristolochia fimbriata</name>
    <name type="common">White veined hardy Dutchman's pipe vine</name>
    <dbReference type="NCBI Taxonomy" id="158543"/>
    <lineage>
        <taxon>Eukaryota</taxon>
        <taxon>Viridiplantae</taxon>
        <taxon>Streptophyta</taxon>
        <taxon>Embryophyta</taxon>
        <taxon>Tracheophyta</taxon>
        <taxon>Spermatophyta</taxon>
        <taxon>Magnoliopsida</taxon>
        <taxon>Magnoliidae</taxon>
        <taxon>Piperales</taxon>
        <taxon>Aristolochiaceae</taxon>
        <taxon>Aristolochia</taxon>
    </lineage>
</organism>